<evidence type="ECO:0000313" key="3">
    <source>
        <dbReference type="Proteomes" id="UP001589589"/>
    </source>
</evidence>
<evidence type="ECO:0000313" key="2">
    <source>
        <dbReference type="EMBL" id="MFB9065421.1"/>
    </source>
</evidence>
<feature type="transmembrane region" description="Helical" evidence="1">
    <location>
        <begin position="92"/>
        <end position="111"/>
    </location>
</feature>
<keyword evidence="1" id="KW-1133">Transmembrane helix</keyword>
<sequence>MKTKTTFNWDILGISSATICLVHCLVLPILTIVPLGITHNPIIDLLFASIGFFAVIKIVKKATLLVSSILLLSITLIFISIIIEIILDVHTVLIFIGGIGMIIGHILNYLIHKKIDTNKKLLQTKNTL</sequence>
<comment type="caution">
    <text evidence="2">The sequence shown here is derived from an EMBL/GenBank/DDBJ whole genome shotgun (WGS) entry which is preliminary data.</text>
</comment>
<dbReference type="InterPro" id="IPR004891">
    <property type="entry name" value="Mercury-R_MerC"/>
</dbReference>
<name>A0ABV5FQI7_9FLAO</name>
<protein>
    <submittedName>
        <fullName evidence="2">MerC domain-containing protein</fullName>
    </submittedName>
</protein>
<accession>A0ABV5FQI7</accession>
<feature type="transmembrane region" description="Helical" evidence="1">
    <location>
        <begin position="12"/>
        <end position="36"/>
    </location>
</feature>
<keyword evidence="1" id="KW-0812">Transmembrane</keyword>
<keyword evidence="3" id="KW-1185">Reference proteome</keyword>
<reference evidence="2 3" key="1">
    <citation type="submission" date="2024-09" db="EMBL/GenBank/DDBJ databases">
        <authorList>
            <person name="Sun Q."/>
            <person name="Mori K."/>
        </authorList>
    </citation>
    <scope>NUCLEOTIDE SEQUENCE [LARGE SCALE GENOMIC DNA]</scope>
    <source>
        <strain evidence="2 3">CECT 7908</strain>
    </source>
</reference>
<proteinExistence type="predicted"/>
<dbReference type="EMBL" id="JBHMEX010000052">
    <property type="protein sequence ID" value="MFB9065421.1"/>
    <property type="molecule type" value="Genomic_DNA"/>
</dbReference>
<organism evidence="2 3">
    <name type="scientific">Flavobacterium branchiarum</name>
    <dbReference type="NCBI Taxonomy" id="1114870"/>
    <lineage>
        <taxon>Bacteria</taxon>
        <taxon>Pseudomonadati</taxon>
        <taxon>Bacteroidota</taxon>
        <taxon>Flavobacteriia</taxon>
        <taxon>Flavobacteriales</taxon>
        <taxon>Flavobacteriaceae</taxon>
        <taxon>Flavobacterium</taxon>
    </lineage>
</organism>
<dbReference type="Pfam" id="PF03203">
    <property type="entry name" value="MerC"/>
    <property type="match status" value="1"/>
</dbReference>
<dbReference type="Proteomes" id="UP001589589">
    <property type="component" value="Unassembled WGS sequence"/>
</dbReference>
<evidence type="ECO:0000256" key="1">
    <source>
        <dbReference type="SAM" id="Phobius"/>
    </source>
</evidence>
<gene>
    <name evidence="2" type="ORF">ACFFUQ_15465</name>
</gene>
<feature type="transmembrane region" description="Helical" evidence="1">
    <location>
        <begin position="42"/>
        <end position="59"/>
    </location>
</feature>
<dbReference type="RefSeq" id="WP_290267712.1">
    <property type="nucleotide sequence ID" value="NZ_JAUFQQ010000005.1"/>
</dbReference>
<feature type="transmembrane region" description="Helical" evidence="1">
    <location>
        <begin position="64"/>
        <end position="86"/>
    </location>
</feature>
<keyword evidence="1" id="KW-0472">Membrane</keyword>